<name>A0ABU1QID6_9BACL</name>
<dbReference type="EMBL" id="JAVDUG010000004">
    <property type="protein sequence ID" value="MDR6779413.1"/>
    <property type="molecule type" value="Genomic_DNA"/>
</dbReference>
<sequence>MFKAGALKDNKLYVRNNQGKWIELHEAAKQYEQHRNLKHA</sequence>
<organism evidence="1 2">
    <name type="scientific">Paenibacillus peoriae</name>
    <dbReference type="NCBI Taxonomy" id="59893"/>
    <lineage>
        <taxon>Bacteria</taxon>
        <taxon>Bacillati</taxon>
        <taxon>Bacillota</taxon>
        <taxon>Bacilli</taxon>
        <taxon>Bacillales</taxon>
        <taxon>Paenibacillaceae</taxon>
        <taxon>Paenibacillus</taxon>
    </lineage>
</organism>
<reference evidence="1 2" key="1">
    <citation type="submission" date="2023-07" db="EMBL/GenBank/DDBJ databases">
        <title>Sorghum-associated microbial communities from plants grown in Nebraska, USA.</title>
        <authorList>
            <person name="Schachtman D."/>
        </authorList>
    </citation>
    <scope>NUCLEOTIDE SEQUENCE [LARGE SCALE GENOMIC DNA]</scope>
    <source>
        <strain evidence="1 2">BE143</strain>
    </source>
</reference>
<proteinExistence type="predicted"/>
<evidence type="ECO:0000313" key="2">
    <source>
        <dbReference type="Proteomes" id="UP001266807"/>
    </source>
</evidence>
<evidence type="ECO:0000313" key="1">
    <source>
        <dbReference type="EMBL" id="MDR6779413.1"/>
    </source>
</evidence>
<accession>A0ABU1QID6</accession>
<gene>
    <name evidence="1" type="ORF">J2W98_003693</name>
</gene>
<comment type="caution">
    <text evidence="1">The sequence shown here is derived from an EMBL/GenBank/DDBJ whole genome shotgun (WGS) entry which is preliminary data.</text>
</comment>
<keyword evidence="2" id="KW-1185">Reference proteome</keyword>
<dbReference type="Proteomes" id="UP001266807">
    <property type="component" value="Unassembled WGS sequence"/>
</dbReference>
<protein>
    <submittedName>
        <fullName evidence="1">Uncharacterized protein</fullName>
    </submittedName>
</protein>